<dbReference type="CDD" id="cd19496">
    <property type="entry name" value="Elp5"/>
    <property type="match status" value="1"/>
</dbReference>
<dbReference type="OrthoDB" id="166907at2759"/>
<evidence type="ECO:0000256" key="9">
    <source>
        <dbReference type="SAM" id="MobiDB-lite"/>
    </source>
</evidence>
<dbReference type="Proteomes" id="UP000027135">
    <property type="component" value="Unassembled WGS sequence"/>
</dbReference>
<comment type="pathway">
    <text evidence="3">tRNA modification; 5-methoxycarbonylmethyl-2-thiouridine-tRNA biosynthesis.</text>
</comment>
<evidence type="ECO:0000256" key="7">
    <source>
        <dbReference type="ARBA" id="ARBA00022694"/>
    </source>
</evidence>
<organism evidence="10 11">
    <name type="scientific">Zootermopsis nevadensis</name>
    <name type="common">Dampwood termite</name>
    <dbReference type="NCBI Taxonomy" id="136037"/>
    <lineage>
        <taxon>Eukaryota</taxon>
        <taxon>Metazoa</taxon>
        <taxon>Ecdysozoa</taxon>
        <taxon>Arthropoda</taxon>
        <taxon>Hexapoda</taxon>
        <taxon>Insecta</taxon>
        <taxon>Pterygota</taxon>
        <taxon>Neoptera</taxon>
        <taxon>Polyneoptera</taxon>
        <taxon>Dictyoptera</taxon>
        <taxon>Blattodea</taxon>
        <taxon>Blattoidea</taxon>
        <taxon>Termitoidae</taxon>
        <taxon>Termopsidae</taxon>
        <taxon>Zootermopsis</taxon>
    </lineage>
</organism>
<name>A0A067RAT3_ZOONE</name>
<evidence type="ECO:0000313" key="11">
    <source>
        <dbReference type="Proteomes" id="UP000027135"/>
    </source>
</evidence>
<dbReference type="GO" id="GO:0005634">
    <property type="term" value="C:nucleus"/>
    <property type="evidence" value="ECO:0007669"/>
    <property type="project" value="UniProtKB-SubCell"/>
</dbReference>
<dbReference type="PANTHER" id="PTHR15641">
    <property type="entry name" value="ELONGATOR COMPLEX PROTEIN 5"/>
    <property type="match status" value="1"/>
</dbReference>
<dbReference type="Pfam" id="PF10483">
    <property type="entry name" value="Elong_Iki1"/>
    <property type="match status" value="2"/>
</dbReference>
<comment type="similarity">
    <text evidence="4">Belongs to the ELP5 family.</text>
</comment>
<evidence type="ECO:0000256" key="8">
    <source>
        <dbReference type="ARBA" id="ARBA00023242"/>
    </source>
</evidence>
<dbReference type="InterPro" id="IPR027417">
    <property type="entry name" value="P-loop_NTPase"/>
</dbReference>
<dbReference type="GO" id="GO:0005829">
    <property type="term" value="C:cytosol"/>
    <property type="evidence" value="ECO:0007669"/>
    <property type="project" value="TreeGrafter"/>
</dbReference>
<evidence type="ECO:0000313" key="10">
    <source>
        <dbReference type="EMBL" id="KDR15748.1"/>
    </source>
</evidence>
<evidence type="ECO:0000256" key="2">
    <source>
        <dbReference type="ARBA" id="ARBA00004496"/>
    </source>
</evidence>
<dbReference type="Gene3D" id="3.40.50.300">
    <property type="entry name" value="P-loop containing nucleotide triphosphate hydrolases"/>
    <property type="match status" value="1"/>
</dbReference>
<dbReference type="GO" id="GO:0033588">
    <property type="term" value="C:elongator holoenzyme complex"/>
    <property type="evidence" value="ECO:0007669"/>
    <property type="project" value="InterPro"/>
</dbReference>
<dbReference type="GO" id="GO:0002098">
    <property type="term" value="P:tRNA wobble uridine modification"/>
    <property type="evidence" value="ECO:0007669"/>
    <property type="project" value="InterPro"/>
</dbReference>
<keyword evidence="8" id="KW-0539">Nucleus</keyword>
<dbReference type="EMBL" id="KK852817">
    <property type="protein sequence ID" value="KDR15748.1"/>
    <property type="molecule type" value="Genomic_DNA"/>
</dbReference>
<keyword evidence="7" id="KW-0819">tRNA processing</keyword>
<feature type="region of interest" description="Disordered" evidence="9">
    <location>
        <begin position="284"/>
        <end position="306"/>
    </location>
</feature>
<dbReference type="InterPro" id="IPR019519">
    <property type="entry name" value="Elp5"/>
</dbReference>
<keyword evidence="6" id="KW-0963">Cytoplasm</keyword>
<feature type="compositionally biased region" description="Acidic residues" evidence="9">
    <location>
        <begin position="291"/>
        <end position="306"/>
    </location>
</feature>
<dbReference type="PANTHER" id="PTHR15641:SF1">
    <property type="entry name" value="ELONGATOR COMPLEX PROTEIN 5"/>
    <property type="match status" value="1"/>
</dbReference>
<dbReference type="InParanoid" id="A0A067RAT3"/>
<keyword evidence="11" id="KW-1185">Reference proteome</keyword>
<comment type="subcellular location">
    <subcellularLocation>
        <location evidence="2">Cytoplasm</location>
    </subcellularLocation>
    <subcellularLocation>
        <location evidence="1">Nucleus</location>
    </subcellularLocation>
</comment>
<accession>A0A067RAT3</accession>
<dbReference type="OMA" id="FANTWAN"/>
<reference evidence="10 11" key="1">
    <citation type="journal article" date="2014" name="Nat. Commun.">
        <title>Molecular traces of alternative social organization in a termite genome.</title>
        <authorList>
            <person name="Terrapon N."/>
            <person name="Li C."/>
            <person name="Robertson H.M."/>
            <person name="Ji L."/>
            <person name="Meng X."/>
            <person name="Booth W."/>
            <person name="Chen Z."/>
            <person name="Childers C.P."/>
            <person name="Glastad K.M."/>
            <person name="Gokhale K."/>
            <person name="Gowin J."/>
            <person name="Gronenberg W."/>
            <person name="Hermansen R.A."/>
            <person name="Hu H."/>
            <person name="Hunt B.G."/>
            <person name="Huylmans A.K."/>
            <person name="Khalil S.M."/>
            <person name="Mitchell R.D."/>
            <person name="Munoz-Torres M.C."/>
            <person name="Mustard J.A."/>
            <person name="Pan H."/>
            <person name="Reese J.T."/>
            <person name="Scharf M.E."/>
            <person name="Sun F."/>
            <person name="Vogel H."/>
            <person name="Xiao J."/>
            <person name="Yang W."/>
            <person name="Yang Z."/>
            <person name="Yang Z."/>
            <person name="Zhou J."/>
            <person name="Zhu J."/>
            <person name="Brent C.S."/>
            <person name="Elsik C.G."/>
            <person name="Goodisman M.A."/>
            <person name="Liberles D.A."/>
            <person name="Roe R.M."/>
            <person name="Vargo E.L."/>
            <person name="Vilcinskas A."/>
            <person name="Wang J."/>
            <person name="Bornberg-Bauer E."/>
            <person name="Korb J."/>
            <person name="Zhang G."/>
            <person name="Liebig J."/>
        </authorList>
    </citation>
    <scope>NUCLEOTIDE SEQUENCE [LARGE SCALE GENOMIC DNA]</scope>
    <source>
        <tissue evidence="10">Whole organism</tissue>
    </source>
</reference>
<dbReference type="STRING" id="136037.A0A067RAT3"/>
<evidence type="ECO:0000256" key="3">
    <source>
        <dbReference type="ARBA" id="ARBA00005043"/>
    </source>
</evidence>
<dbReference type="AlphaFoldDB" id="A0A067RAT3"/>
<evidence type="ECO:0000256" key="5">
    <source>
        <dbReference type="ARBA" id="ARBA00020264"/>
    </source>
</evidence>
<evidence type="ECO:0000256" key="6">
    <source>
        <dbReference type="ARBA" id="ARBA00022490"/>
    </source>
</evidence>
<sequence length="306" mass="34207">MLSSILTGKQKSVLVCIQDSLEQSGFPLLKAFVQHAVDRKENHVHIICYEHPTGKMKNGLKNSGEDHVHFHDCFTDHRGWIESQKKENIKSGVNTRGNSLLSVLQSSLVTSTNDCVVIIDSLMPLIYYNGFTKCYRELHSLLTKSVNGLAVSQVVCLVHKDTLPDAHAALPQLCHLAATIVRVGPFTQSSRGNPIAHIIHKKQGGKVLKRAEYYFIDADNRVKSEDLTVVVPTTTGMNKEMIDDSNLPQNLTTFKLSLGQQEKQARSQLVLPYLRRVNSEKGGEVFYQPDAADDWDEEDPDDDLDI</sequence>
<dbReference type="GO" id="GO:0000049">
    <property type="term" value="F:tRNA binding"/>
    <property type="evidence" value="ECO:0007669"/>
    <property type="project" value="TreeGrafter"/>
</dbReference>
<dbReference type="eggNOG" id="ENOG502QQ2R">
    <property type="taxonomic scope" value="Eukaryota"/>
</dbReference>
<dbReference type="UniPathway" id="UPA00988"/>
<evidence type="ECO:0000256" key="1">
    <source>
        <dbReference type="ARBA" id="ARBA00004123"/>
    </source>
</evidence>
<evidence type="ECO:0000256" key="4">
    <source>
        <dbReference type="ARBA" id="ARBA00009567"/>
    </source>
</evidence>
<proteinExistence type="inferred from homology"/>
<protein>
    <recommendedName>
        <fullName evidence="5">Elongator complex protein 5</fullName>
    </recommendedName>
</protein>
<gene>
    <name evidence="10" type="ORF">L798_10291</name>
</gene>